<sequence>MYCTYRTESTKLFEEVETGLRGLNAGKPNLSVWAALLDNLIKGTTLKDVFMVLNCPAPSYSGLQCNANKVGPLIVDMVREDLKRERTLLIYVLESYGFPRQILIPMEGTRCPDHPGKCTTSIQMDQPIGREDLATEEICQDLLSDSEPTYIGQITTDGDSAAYRGVQIAMGEHGQTVEALRDTRHLAHSQKKVVNNAKISDMMFPG</sequence>
<evidence type="ECO:0000313" key="3">
    <source>
        <dbReference type="Proteomes" id="UP000005408"/>
    </source>
</evidence>
<dbReference type="EnsemblMetazoa" id="G7363.1">
    <property type="protein sequence ID" value="G7363.1:cds"/>
    <property type="gene ID" value="G7363"/>
</dbReference>
<dbReference type="Proteomes" id="UP000005408">
    <property type="component" value="Unassembled WGS sequence"/>
</dbReference>
<protein>
    <recommendedName>
        <fullName evidence="1">Mutator-like transposase domain-containing protein</fullName>
    </recommendedName>
</protein>
<keyword evidence="3" id="KW-1185">Reference proteome</keyword>
<accession>A0A8W8NJK9</accession>
<name>A0A8W8NJK9_MAGGI</name>
<feature type="domain" description="Mutator-like transposase" evidence="1">
    <location>
        <begin position="3"/>
        <end position="86"/>
    </location>
</feature>
<dbReference type="Pfam" id="PF20700">
    <property type="entry name" value="Mutator"/>
    <property type="match status" value="2"/>
</dbReference>
<evidence type="ECO:0000259" key="1">
    <source>
        <dbReference type="Pfam" id="PF20700"/>
    </source>
</evidence>
<proteinExistence type="predicted"/>
<dbReference type="AlphaFoldDB" id="A0A8W8NJK9"/>
<reference evidence="2" key="1">
    <citation type="submission" date="2022-08" db="UniProtKB">
        <authorList>
            <consortium name="EnsemblMetazoa"/>
        </authorList>
    </citation>
    <scope>IDENTIFICATION</scope>
    <source>
        <strain evidence="2">05x7-T-G4-1.051#20</strain>
    </source>
</reference>
<evidence type="ECO:0000313" key="2">
    <source>
        <dbReference type="EnsemblMetazoa" id="G7363.1:cds"/>
    </source>
</evidence>
<dbReference type="InterPro" id="IPR049012">
    <property type="entry name" value="Mutator_transp_dom"/>
</dbReference>
<feature type="domain" description="Mutator-like transposase" evidence="1">
    <location>
        <begin position="113"/>
        <end position="197"/>
    </location>
</feature>
<organism evidence="2 3">
    <name type="scientific">Magallana gigas</name>
    <name type="common">Pacific oyster</name>
    <name type="synonym">Crassostrea gigas</name>
    <dbReference type="NCBI Taxonomy" id="29159"/>
    <lineage>
        <taxon>Eukaryota</taxon>
        <taxon>Metazoa</taxon>
        <taxon>Spiralia</taxon>
        <taxon>Lophotrochozoa</taxon>
        <taxon>Mollusca</taxon>
        <taxon>Bivalvia</taxon>
        <taxon>Autobranchia</taxon>
        <taxon>Pteriomorphia</taxon>
        <taxon>Ostreida</taxon>
        <taxon>Ostreoidea</taxon>
        <taxon>Ostreidae</taxon>
        <taxon>Magallana</taxon>
    </lineage>
</organism>